<dbReference type="InterPro" id="IPR001764">
    <property type="entry name" value="Glyco_hydro_3_N"/>
</dbReference>
<reference evidence="9" key="1">
    <citation type="submission" date="2017-09" db="EMBL/GenBank/DDBJ databases">
        <authorList>
            <person name="Shetty A S."/>
        </authorList>
    </citation>
    <scope>NUCLEOTIDE SEQUENCE [LARGE SCALE GENOMIC DNA]</scope>
</reference>
<gene>
    <name evidence="8" type="ORF">EHLA_1309</name>
</gene>
<feature type="domain" description="Glycoside hydrolase family 3 N-terminal" evidence="7">
    <location>
        <begin position="62"/>
        <end position="389"/>
    </location>
</feature>
<dbReference type="SUPFAM" id="SSF51445">
    <property type="entry name" value="(Trans)glycosidases"/>
    <property type="match status" value="1"/>
</dbReference>
<comment type="similarity">
    <text evidence="2">Belongs to the glycosyl hydrolase 3 family.</text>
</comment>
<sequence>MKNYKRVVLLLCIMLLTGALAGCGWSKKGKDKSENSTKSSEDKAVDEITLDGMVSDALSKMTLKEKIGQLFVVCTDSLDFNAETEVTEKMRKNLEEYKPGGVIFFSYNLKNRTQIKEMISDMQKTAEIPLFTAVDEEGGSVARIANSKNMQTTKFPAMAEIGKTGDSKNAYHVGETIGKEIYELGFNLDFAPVADINTNAENTEIGNRSFGSEPKTVADMVSQEVKGLQAQGVSATLKHFPGQGQCGEDTHKGYVELNATIDQLRDVEFLPFKSGISAGADMVMMSHVAVSQITGKETPASLTKLMVTDILREELQFDNVIITDAMNMKVITKFYDADQAAVMAIEAGNDMILMPDNFEQAFEGVLEAVKDGTLSESQIDEAAGRVLSVKIKRGILPESSKLFRHNEGK</sequence>
<dbReference type="AlphaFoldDB" id="A0A285PQY2"/>
<evidence type="ECO:0000256" key="6">
    <source>
        <dbReference type="SAM" id="SignalP"/>
    </source>
</evidence>
<dbReference type="InterPro" id="IPR036962">
    <property type="entry name" value="Glyco_hydro_3_N_sf"/>
</dbReference>
<evidence type="ECO:0000313" key="8">
    <source>
        <dbReference type="EMBL" id="SOB72028.1"/>
    </source>
</evidence>
<dbReference type="GO" id="GO:0009254">
    <property type="term" value="P:peptidoglycan turnover"/>
    <property type="evidence" value="ECO:0007669"/>
    <property type="project" value="TreeGrafter"/>
</dbReference>
<evidence type="ECO:0000256" key="3">
    <source>
        <dbReference type="ARBA" id="ARBA00012663"/>
    </source>
</evidence>
<protein>
    <recommendedName>
        <fullName evidence="3">beta-N-acetylhexosaminidase</fullName>
        <ecNumber evidence="3">3.2.1.52</ecNumber>
    </recommendedName>
</protein>
<dbReference type="RefSeq" id="WP_096239882.1">
    <property type="nucleotide sequence ID" value="NZ_LT907978.1"/>
</dbReference>
<dbReference type="PANTHER" id="PTHR30480">
    <property type="entry name" value="BETA-HEXOSAMINIDASE-RELATED"/>
    <property type="match status" value="1"/>
</dbReference>
<dbReference type="EC" id="3.2.1.52" evidence="3"/>
<accession>A0A285PQY2</accession>
<keyword evidence="5 8" id="KW-0326">Glycosidase</keyword>
<dbReference type="InterPro" id="IPR050226">
    <property type="entry name" value="NagZ_Beta-hexosaminidase"/>
</dbReference>
<dbReference type="Pfam" id="PF00933">
    <property type="entry name" value="Glyco_hydro_3"/>
    <property type="match status" value="1"/>
</dbReference>
<evidence type="ECO:0000313" key="9">
    <source>
        <dbReference type="Proteomes" id="UP000217549"/>
    </source>
</evidence>
<keyword evidence="9" id="KW-1185">Reference proteome</keyword>
<dbReference type="GO" id="GO:0004563">
    <property type="term" value="F:beta-N-acetylhexosaminidase activity"/>
    <property type="evidence" value="ECO:0007669"/>
    <property type="project" value="UniProtKB-EC"/>
</dbReference>
<dbReference type="PANTHER" id="PTHR30480:SF13">
    <property type="entry name" value="BETA-HEXOSAMINIDASE"/>
    <property type="match status" value="1"/>
</dbReference>
<organism evidence="8 9">
    <name type="scientific">Anaerobutyricum hallii</name>
    <dbReference type="NCBI Taxonomy" id="39488"/>
    <lineage>
        <taxon>Bacteria</taxon>
        <taxon>Bacillati</taxon>
        <taxon>Bacillota</taxon>
        <taxon>Clostridia</taxon>
        <taxon>Lachnospirales</taxon>
        <taxon>Lachnospiraceae</taxon>
        <taxon>Anaerobutyricum</taxon>
    </lineage>
</organism>
<proteinExistence type="inferred from homology"/>
<dbReference type="EMBL" id="LT907978">
    <property type="protein sequence ID" value="SOB72028.1"/>
    <property type="molecule type" value="Genomic_DNA"/>
</dbReference>
<evidence type="ECO:0000256" key="4">
    <source>
        <dbReference type="ARBA" id="ARBA00022801"/>
    </source>
</evidence>
<keyword evidence="4 8" id="KW-0378">Hydrolase</keyword>
<feature type="chain" id="PRO_5012267390" description="beta-N-acetylhexosaminidase" evidence="6">
    <location>
        <begin position="22"/>
        <end position="409"/>
    </location>
</feature>
<dbReference type="STRING" id="39488.ERS852450_02309"/>
<dbReference type="PROSITE" id="PS51257">
    <property type="entry name" value="PROKAR_LIPOPROTEIN"/>
    <property type="match status" value="1"/>
</dbReference>
<evidence type="ECO:0000256" key="5">
    <source>
        <dbReference type="ARBA" id="ARBA00023295"/>
    </source>
</evidence>
<dbReference type="InterPro" id="IPR017853">
    <property type="entry name" value="GH"/>
</dbReference>
<feature type="signal peptide" evidence="6">
    <location>
        <begin position="1"/>
        <end position="21"/>
    </location>
</feature>
<dbReference type="GO" id="GO:0005975">
    <property type="term" value="P:carbohydrate metabolic process"/>
    <property type="evidence" value="ECO:0007669"/>
    <property type="project" value="InterPro"/>
</dbReference>
<dbReference type="Proteomes" id="UP000217549">
    <property type="component" value="Chromosome I"/>
</dbReference>
<name>A0A285PQY2_9FIRM</name>
<dbReference type="Gene3D" id="3.20.20.300">
    <property type="entry name" value="Glycoside hydrolase, family 3, N-terminal domain"/>
    <property type="match status" value="1"/>
</dbReference>
<evidence type="ECO:0000256" key="1">
    <source>
        <dbReference type="ARBA" id="ARBA00001231"/>
    </source>
</evidence>
<evidence type="ECO:0000256" key="2">
    <source>
        <dbReference type="ARBA" id="ARBA00005336"/>
    </source>
</evidence>
<keyword evidence="6" id="KW-0732">Signal</keyword>
<comment type="catalytic activity">
    <reaction evidence="1">
        <text>Hydrolysis of terminal non-reducing N-acetyl-D-hexosamine residues in N-acetyl-beta-D-hexosaminides.</text>
        <dbReference type="EC" id="3.2.1.52"/>
    </reaction>
</comment>
<evidence type="ECO:0000259" key="7">
    <source>
        <dbReference type="Pfam" id="PF00933"/>
    </source>
</evidence>
<dbReference type="KEGG" id="ehl:EHLA_1309"/>